<organism evidence="2">
    <name type="scientific">Shewanella frigidimarina</name>
    <dbReference type="NCBI Taxonomy" id="56812"/>
    <lineage>
        <taxon>Bacteria</taxon>
        <taxon>Pseudomonadati</taxon>
        <taxon>Pseudomonadota</taxon>
        <taxon>Gammaproteobacteria</taxon>
        <taxon>Alteromonadales</taxon>
        <taxon>Shewanellaceae</taxon>
        <taxon>Shewanella</taxon>
    </lineage>
</organism>
<comment type="caution">
    <text evidence="2">The sequence shown here is derived from an EMBL/GenBank/DDBJ whole genome shotgun (WGS) entry which is preliminary data.</text>
</comment>
<dbReference type="AlphaFoldDB" id="A0A119CYZ1"/>
<evidence type="ECO:0000256" key="1">
    <source>
        <dbReference type="SAM" id="MobiDB-lite"/>
    </source>
</evidence>
<dbReference type="RefSeq" id="WP_059746826.1">
    <property type="nucleotide sequence ID" value="NZ_JBOZOX010000013.1"/>
</dbReference>
<feature type="region of interest" description="Disordered" evidence="1">
    <location>
        <begin position="56"/>
        <end position="106"/>
    </location>
</feature>
<gene>
    <name evidence="2" type="ORF">AWJ07_07240</name>
</gene>
<feature type="compositionally biased region" description="Basic and acidic residues" evidence="1">
    <location>
        <begin position="59"/>
        <end position="77"/>
    </location>
</feature>
<proteinExistence type="predicted"/>
<reference evidence="2 3" key="1">
    <citation type="submission" date="2016-01" db="EMBL/GenBank/DDBJ databases">
        <title>Draft genome of the antarctic isolate Shewanella frigidimarina Ag06-30.</title>
        <authorList>
            <person name="Parmeciano Di Noto G."/>
            <person name="Vazquez S."/>
            <person name="Mac Cormack W."/>
            <person name="Iriarte A."/>
            <person name="Quiroga C."/>
        </authorList>
    </citation>
    <scope>NUCLEOTIDE SEQUENCE [LARGE SCALE GENOMIC DNA]</scope>
    <source>
        <strain evidence="2 3">Ag06-30</strain>
    </source>
</reference>
<accession>A0A119CYZ1</accession>
<evidence type="ECO:0000313" key="3">
    <source>
        <dbReference type="Proteomes" id="UP000055702"/>
    </source>
</evidence>
<sequence>MSIDSIYAMLARPVQAVSERKRIVEQVKHVSAISADSHEAPQSQLPPGITHKIPIQRQETPRQERRVKPRTVDEKKSLGSRTRRMKTDKRFSTRGETASQLIDIEV</sequence>
<dbReference type="EMBL" id="LRDC01000040">
    <property type="protein sequence ID" value="KVX00545.1"/>
    <property type="molecule type" value="Genomic_DNA"/>
</dbReference>
<evidence type="ECO:0000313" key="2">
    <source>
        <dbReference type="EMBL" id="KVX00545.1"/>
    </source>
</evidence>
<name>A0A119CYZ1_SHEFR</name>
<dbReference type="Proteomes" id="UP000055702">
    <property type="component" value="Unassembled WGS sequence"/>
</dbReference>
<protein>
    <submittedName>
        <fullName evidence="2">Uncharacterized protein</fullName>
    </submittedName>
</protein>